<organism evidence="3 4">
    <name type="scientific">Paenibacillus nasutitermitis</name>
    <dbReference type="NCBI Taxonomy" id="1652958"/>
    <lineage>
        <taxon>Bacteria</taxon>
        <taxon>Bacillati</taxon>
        <taxon>Bacillota</taxon>
        <taxon>Bacilli</taxon>
        <taxon>Bacillales</taxon>
        <taxon>Paenibacillaceae</taxon>
        <taxon>Paenibacillus</taxon>
    </lineage>
</organism>
<feature type="signal peptide" evidence="1">
    <location>
        <begin position="1"/>
        <end position="29"/>
    </location>
</feature>
<evidence type="ECO:0000313" key="4">
    <source>
        <dbReference type="Proteomes" id="UP000612456"/>
    </source>
</evidence>
<dbReference type="RefSeq" id="WP_229750605.1">
    <property type="nucleotide sequence ID" value="NZ_BMHP01000005.1"/>
</dbReference>
<feature type="domain" description="SLH" evidence="2">
    <location>
        <begin position="108"/>
        <end position="171"/>
    </location>
</feature>
<dbReference type="Gene3D" id="3.90.1300.10">
    <property type="entry name" value="Amidase signature (AS) domain"/>
    <property type="match status" value="1"/>
</dbReference>
<keyword evidence="4" id="KW-1185">Reference proteome</keyword>
<comment type="caution">
    <text evidence="3">The sequence shown here is derived from an EMBL/GenBank/DDBJ whole genome shotgun (WGS) entry which is preliminary data.</text>
</comment>
<dbReference type="InterPro" id="IPR001119">
    <property type="entry name" value="SLH_dom"/>
</dbReference>
<evidence type="ECO:0000259" key="2">
    <source>
        <dbReference type="PROSITE" id="PS51272"/>
    </source>
</evidence>
<dbReference type="PANTHER" id="PTHR42678:SF34">
    <property type="entry name" value="OS04G0183300 PROTEIN"/>
    <property type="match status" value="1"/>
</dbReference>
<reference evidence="3" key="2">
    <citation type="submission" date="2020-09" db="EMBL/GenBank/DDBJ databases">
        <authorList>
            <person name="Sun Q."/>
            <person name="Zhou Y."/>
        </authorList>
    </citation>
    <scope>NUCLEOTIDE SEQUENCE</scope>
    <source>
        <strain evidence="3">CGMCC 1.15178</strain>
    </source>
</reference>
<proteinExistence type="predicted"/>
<feature type="chain" id="PRO_5037254124" description="SLH domain-containing protein" evidence="1">
    <location>
        <begin position="30"/>
        <end position="646"/>
    </location>
</feature>
<dbReference type="PROSITE" id="PS51272">
    <property type="entry name" value="SLH"/>
    <property type="match status" value="1"/>
</dbReference>
<keyword evidence="1" id="KW-0732">Signal</keyword>
<sequence length="646" mass="69388">MISKNKLRMISGAFTAVLLLSQLAAPGYAANADTELDEFASQKWAPNGFLTSSNRESAVKANEFVHLLNEVADAAGYDQDITNTLDSTVIKRENAAALLDQIIDVPYPEDPSFLDVKDIAYQPSIKVIATSGLMKGTSSSSYGFGKALTHSEAAIIAYRLYQYLQPFNPVEASIASIQDALKSGRLTSEELVELYLNRMEQYDDNGPQLHSIIAVNEAAIELARGLDEERKKQGARGPLHGIPVILKDNFDTADMPTTGGSLALKDSTPSDDAYQVMKLKKAGAIILAKANLHEFAFGYTTSSSLGGQTLNPYNLERVPGGSSGGTGAAIAASFAAVGMGSDTGGSIRVPSSFNSLVGIRPTIGLTSRNGIMPLALTQDTGGPIARTVADAAAVLDATVGYDPNDETTASSIGHTPDSYLDYLNADGLQGARIGIVREVFGTDQEVNAVMDNAIDELKQSGAILLDNVAIPNFAEINGFESLSNWEFKFQFNDYLESLGSDRPYDTLSDIISTGMFDSSIAQQLKDRNAKETLDDEAYKDIILFRTKLAQQAVLRMMADHDLDALIFPTSAEQIVKIGGNQTIGNGFKLSSFTGYPTVTVPAGFTSDNMPVGMDFFGRPFSEPTLIKLAYSFEQNTHHRQAPKLTP</sequence>
<gene>
    <name evidence="3" type="ORF">GCM10010911_57820</name>
</gene>
<evidence type="ECO:0000313" key="3">
    <source>
        <dbReference type="EMBL" id="GGD91527.1"/>
    </source>
</evidence>
<dbReference type="InterPro" id="IPR036928">
    <property type="entry name" value="AS_sf"/>
</dbReference>
<dbReference type="SUPFAM" id="SSF75304">
    <property type="entry name" value="Amidase signature (AS) enzymes"/>
    <property type="match status" value="1"/>
</dbReference>
<evidence type="ECO:0000256" key="1">
    <source>
        <dbReference type="SAM" id="SignalP"/>
    </source>
</evidence>
<dbReference type="Proteomes" id="UP000612456">
    <property type="component" value="Unassembled WGS sequence"/>
</dbReference>
<dbReference type="Pfam" id="PF01425">
    <property type="entry name" value="Amidase"/>
    <property type="match status" value="1"/>
</dbReference>
<dbReference type="PROSITE" id="PS00571">
    <property type="entry name" value="AMIDASES"/>
    <property type="match status" value="1"/>
</dbReference>
<reference evidence="3" key="1">
    <citation type="journal article" date="2014" name="Int. J. Syst. Evol. Microbiol.">
        <title>Complete genome sequence of Corynebacterium casei LMG S-19264T (=DSM 44701T), isolated from a smear-ripened cheese.</title>
        <authorList>
            <consortium name="US DOE Joint Genome Institute (JGI-PGF)"/>
            <person name="Walter F."/>
            <person name="Albersmeier A."/>
            <person name="Kalinowski J."/>
            <person name="Ruckert C."/>
        </authorList>
    </citation>
    <scope>NUCLEOTIDE SEQUENCE</scope>
    <source>
        <strain evidence="3">CGMCC 1.15178</strain>
    </source>
</reference>
<dbReference type="AlphaFoldDB" id="A0A916ZEZ0"/>
<dbReference type="InterPro" id="IPR020556">
    <property type="entry name" value="Amidase_CS"/>
</dbReference>
<dbReference type="InterPro" id="IPR023631">
    <property type="entry name" value="Amidase_dom"/>
</dbReference>
<accession>A0A916ZEZ0</accession>
<dbReference type="EMBL" id="BMHP01000005">
    <property type="protein sequence ID" value="GGD91527.1"/>
    <property type="molecule type" value="Genomic_DNA"/>
</dbReference>
<dbReference type="PANTHER" id="PTHR42678">
    <property type="entry name" value="AMIDASE"/>
    <property type="match status" value="1"/>
</dbReference>
<protein>
    <recommendedName>
        <fullName evidence="2">SLH domain-containing protein</fullName>
    </recommendedName>
</protein>
<name>A0A916ZEZ0_9BACL</name>